<dbReference type="Pfam" id="PF00155">
    <property type="entry name" value="Aminotran_1_2"/>
    <property type="match status" value="1"/>
</dbReference>
<proteinExistence type="inferred from homology"/>
<dbReference type="PANTHER" id="PTHR46383:SF1">
    <property type="entry name" value="ASPARTATE AMINOTRANSFERASE"/>
    <property type="match status" value="1"/>
</dbReference>
<dbReference type="InterPro" id="IPR015424">
    <property type="entry name" value="PyrdxlP-dep_Trfase"/>
</dbReference>
<evidence type="ECO:0000313" key="8">
    <source>
        <dbReference type="Proteomes" id="UP000658278"/>
    </source>
</evidence>
<keyword evidence="3 7" id="KW-0032">Aminotransferase</keyword>
<dbReference type="Gene3D" id="3.40.640.10">
    <property type="entry name" value="Type I PLP-dependent aspartate aminotransferase-like (Major domain)"/>
    <property type="match status" value="1"/>
</dbReference>
<dbReference type="FunFam" id="3.40.640.10:FF:000033">
    <property type="entry name" value="Aspartate aminotransferase"/>
    <property type="match status" value="1"/>
</dbReference>
<dbReference type="SUPFAM" id="SSF53383">
    <property type="entry name" value="PLP-dependent transferases"/>
    <property type="match status" value="1"/>
</dbReference>
<evidence type="ECO:0000256" key="1">
    <source>
        <dbReference type="ARBA" id="ARBA00001933"/>
    </source>
</evidence>
<sequence length="373" mass="40984">MSRLAARTHQIDASGIRKVFDLAKQLKDPINLSIGQPDFDVPDVVKQAAHDAIDAGKNTYTPTQGVAELRTQLMAEEKEFTGRDWSEQEFLVTSGVSGGLFLALMALVEDGDEVIIPDPYFVMYKHLVRLFGGVPVYLDTYDTNFGIDPERLDSLITSKTKLLLLNSPANPTGRILSRAELEGIASVCRERGLLVVSDEIYRRFAYVEMVSMAEVHEDTLVLAGHSKAYGMTGWRLGYACGPADIIQAMTKVQQYSFVCAPAMAQFAALACPQVELDPYIEDYEKKRDLMVGILSEHFEIGPPDGAFYLWAKAPAGMTGTEFVEKAIARNVLVIPGAVFSEQDTHFRICYTVPDDKLREGAEVLCEIAAAAGG</sequence>
<dbReference type="CDD" id="cd00609">
    <property type="entry name" value="AAT_like"/>
    <property type="match status" value="1"/>
</dbReference>
<dbReference type="InterPro" id="IPR050596">
    <property type="entry name" value="AspAT/PAT-like"/>
</dbReference>
<evidence type="ECO:0000256" key="3">
    <source>
        <dbReference type="ARBA" id="ARBA00022576"/>
    </source>
</evidence>
<evidence type="ECO:0000256" key="4">
    <source>
        <dbReference type="ARBA" id="ARBA00022679"/>
    </source>
</evidence>
<dbReference type="PANTHER" id="PTHR46383">
    <property type="entry name" value="ASPARTATE AMINOTRANSFERASE"/>
    <property type="match status" value="1"/>
</dbReference>
<accession>A0A934RGU3</accession>
<protein>
    <submittedName>
        <fullName evidence="7">Aminotransferase class I/II-fold pyridoxal phosphate-dependent enzyme</fullName>
    </submittedName>
</protein>
<keyword evidence="5" id="KW-0663">Pyridoxal phosphate</keyword>
<dbReference type="Proteomes" id="UP000658278">
    <property type="component" value="Unassembled WGS sequence"/>
</dbReference>
<dbReference type="GO" id="GO:0006520">
    <property type="term" value="P:amino acid metabolic process"/>
    <property type="evidence" value="ECO:0007669"/>
    <property type="project" value="InterPro"/>
</dbReference>
<keyword evidence="8" id="KW-1185">Reference proteome</keyword>
<evidence type="ECO:0000313" key="7">
    <source>
        <dbReference type="EMBL" id="MBK1828090.1"/>
    </source>
</evidence>
<dbReference type="InterPro" id="IPR015421">
    <property type="entry name" value="PyrdxlP-dep_Trfase_major"/>
</dbReference>
<comment type="similarity">
    <text evidence="2">Belongs to the class-I pyridoxal-phosphate-dependent aminotransferase family.</text>
</comment>
<dbReference type="GO" id="GO:0008483">
    <property type="term" value="F:transaminase activity"/>
    <property type="evidence" value="ECO:0007669"/>
    <property type="project" value="UniProtKB-KW"/>
</dbReference>
<evidence type="ECO:0000256" key="2">
    <source>
        <dbReference type="ARBA" id="ARBA00007441"/>
    </source>
</evidence>
<dbReference type="InterPro" id="IPR004839">
    <property type="entry name" value="Aminotransferase_I/II_large"/>
</dbReference>
<gene>
    <name evidence="7" type="ORF">JIN81_13745</name>
</gene>
<evidence type="ECO:0000259" key="6">
    <source>
        <dbReference type="Pfam" id="PF00155"/>
    </source>
</evidence>
<dbReference type="Gene3D" id="3.90.1150.10">
    <property type="entry name" value="Aspartate Aminotransferase, domain 1"/>
    <property type="match status" value="1"/>
</dbReference>
<dbReference type="EMBL" id="JAENII010000011">
    <property type="protein sequence ID" value="MBK1828090.1"/>
    <property type="molecule type" value="Genomic_DNA"/>
</dbReference>
<dbReference type="GO" id="GO:0030170">
    <property type="term" value="F:pyridoxal phosphate binding"/>
    <property type="evidence" value="ECO:0007669"/>
    <property type="project" value="InterPro"/>
</dbReference>
<dbReference type="InterPro" id="IPR015422">
    <property type="entry name" value="PyrdxlP-dep_Trfase_small"/>
</dbReference>
<comment type="caution">
    <text evidence="7">The sequence shown here is derived from an EMBL/GenBank/DDBJ whole genome shotgun (WGS) entry which is preliminary data.</text>
</comment>
<name>A0A934RGU3_9BACT</name>
<comment type="cofactor">
    <cofactor evidence="1">
        <name>pyridoxal 5'-phosphate</name>
        <dbReference type="ChEBI" id="CHEBI:597326"/>
    </cofactor>
</comment>
<evidence type="ECO:0000256" key="5">
    <source>
        <dbReference type="ARBA" id="ARBA00022898"/>
    </source>
</evidence>
<organism evidence="7 8">
    <name type="scientific">Haloferula rosea</name>
    <dbReference type="NCBI Taxonomy" id="490093"/>
    <lineage>
        <taxon>Bacteria</taxon>
        <taxon>Pseudomonadati</taxon>
        <taxon>Verrucomicrobiota</taxon>
        <taxon>Verrucomicrobiia</taxon>
        <taxon>Verrucomicrobiales</taxon>
        <taxon>Verrucomicrobiaceae</taxon>
        <taxon>Haloferula</taxon>
    </lineage>
</organism>
<reference evidence="7" key="1">
    <citation type="submission" date="2021-01" db="EMBL/GenBank/DDBJ databases">
        <title>Modified the classification status of verrucomicrobia.</title>
        <authorList>
            <person name="Feng X."/>
        </authorList>
    </citation>
    <scope>NUCLEOTIDE SEQUENCE</scope>
    <source>
        <strain evidence="7">KCTC 22201</strain>
    </source>
</reference>
<keyword evidence="4" id="KW-0808">Transferase</keyword>
<dbReference type="AlphaFoldDB" id="A0A934RGU3"/>
<dbReference type="RefSeq" id="WP_200280787.1">
    <property type="nucleotide sequence ID" value="NZ_JAENII010000011.1"/>
</dbReference>
<feature type="domain" description="Aminotransferase class I/classII large" evidence="6">
    <location>
        <begin position="28"/>
        <end position="364"/>
    </location>
</feature>